<dbReference type="Proteomes" id="UP000011885">
    <property type="component" value="Unassembled WGS sequence"/>
</dbReference>
<dbReference type="EC" id="3.4.21.-" evidence="2"/>
<dbReference type="AlphaFoldDB" id="M5UJ71"/>
<evidence type="ECO:0000313" key="3">
    <source>
        <dbReference type="Proteomes" id="UP000011885"/>
    </source>
</evidence>
<dbReference type="GO" id="GO:0006508">
    <property type="term" value="P:proteolysis"/>
    <property type="evidence" value="ECO:0007669"/>
    <property type="project" value="InterPro"/>
</dbReference>
<name>M5UJ71_9BACT</name>
<dbReference type="GO" id="GO:0004252">
    <property type="term" value="F:serine-type endopeptidase activity"/>
    <property type="evidence" value="ECO:0007669"/>
    <property type="project" value="InterPro"/>
</dbReference>
<comment type="caution">
    <text evidence="2">The sequence shown here is derived from an EMBL/GenBank/DDBJ whole genome shotgun (WGS) entry which is preliminary data.</text>
</comment>
<keyword evidence="3" id="KW-1185">Reference proteome</keyword>
<dbReference type="OrthoDB" id="267336at2"/>
<sequence length="268" mass="29097">MFQRFTSLCRRVVLVGMIWLAGMAAPCHAIIWQRGVDTTCDQPPTGVMKSVVRMLYSPLHVFGGCGVLLDGDTVLTAGHAVDGWKASSIHVRHGDQVIAVTQVIRHPDKKVDLAVIRLASPFDDVPSMAIWKQPVRKDDRVWMGGYGISGELIEDGKNSIITAAAGLGFASGYRTGQFASGFNRITKVGSHRNQIVFDPPGKGSEQNEVLPAMFDSGSPVFVQREGTWHLAGITVTVSNRMSPAYGNRSSHESVHAALDWIEKSAQES</sequence>
<dbReference type="InterPro" id="IPR043504">
    <property type="entry name" value="Peptidase_S1_PA_chymotrypsin"/>
</dbReference>
<dbReference type="Pfam" id="PF13365">
    <property type="entry name" value="Trypsin_2"/>
    <property type="match status" value="1"/>
</dbReference>
<dbReference type="RefSeq" id="WP_008678203.1">
    <property type="nucleotide sequence ID" value="NZ_ANOH01000171.1"/>
</dbReference>
<reference evidence="2 3" key="1">
    <citation type="journal article" date="2013" name="Mar. Genomics">
        <title>Expression of sulfatases in Rhodopirellula baltica and the diversity of sulfatases in the genus Rhodopirellula.</title>
        <authorList>
            <person name="Wegner C.E."/>
            <person name="Richter-Heitmann T."/>
            <person name="Klindworth A."/>
            <person name="Klockow C."/>
            <person name="Richter M."/>
            <person name="Achstetter T."/>
            <person name="Glockner F.O."/>
            <person name="Harder J."/>
        </authorList>
    </citation>
    <scope>NUCLEOTIDE SEQUENCE [LARGE SCALE GENOMIC DNA]</scope>
    <source>
        <strain evidence="2 3">SM41</strain>
    </source>
</reference>
<dbReference type="PATRIC" id="fig|1263870.3.peg.2643"/>
<feature type="domain" description="Peptidase S1" evidence="1">
    <location>
        <begin position="14"/>
        <end position="266"/>
    </location>
</feature>
<evidence type="ECO:0000259" key="1">
    <source>
        <dbReference type="PROSITE" id="PS50240"/>
    </source>
</evidence>
<dbReference type="SUPFAM" id="SSF50494">
    <property type="entry name" value="Trypsin-like serine proteases"/>
    <property type="match status" value="1"/>
</dbReference>
<gene>
    <name evidence="2" type="ORF">RSSM_02486</name>
</gene>
<dbReference type="InterPro" id="IPR009003">
    <property type="entry name" value="Peptidase_S1_PA"/>
</dbReference>
<dbReference type="Gene3D" id="2.40.10.10">
    <property type="entry name" value="Trypsin-like serine proteases"/>
    <property type="match status" value="1"/>
</dbReference>
<organism evidence="2 3">
    <name type="scientific">Rhodopirellula sallentina SM41</name>
    <dbReference type="NCBI Taxonomy" id="1263870"/>
    <lineage>
        <taxon>Bacteria</taxon>
        <taxon>Pseudomonadati</taxon>
        <taxon>Planctomycetota</taxon>
        <taxon>Planctomycetia</taxon>
        <taxon>Pirellulales</taxon>
        <taxon>Pirellulaceae</taxon>
        <taxon>Rhodopirellula</taxon>
    </lineage>
</organism>
<accession>M5UJ71</accession>
<dbReference type="PROSITE" id="PS50240">
    <property type="entry name" value="TRYPSIN_DOM"/>
    <property type="match status" value="1"/>
</dbReference>
<proteinExistence type="predicted"/>
<keyword evidence="2" id="KW-0378">Hydrolase</keyword>
<dbReference type="EMBL" id="ANOH01000171">
    <property type="protein sequence ID" value="EMI56073.1"/>
    <property type="molecule type" value="Genomic_DNA"/>
</dbReference>
<protein>
    <submittedName>
        <fullName evidence="2">Secreted protein containing Peptidase S1 and S6, chymotrypsin/Hap domain protein</fullName>
        <ecNumber evidence="2">3.4.21.-</ecNumber>
    </submittedName>
</protein>
<dbReference type="InterPro" id="IPR001254">
    <property type="entry name" value="Trypsin_dom"/>
</dbReference>
<evidence type="ECO:0000313" key="2">
    <source>
        <dbReference type="EMBL" id="EMI56073.1"/>
    </source>
</evidence>